<dbReference type="SUPFAM" id="SSF53649">
    <property type="entry name" value="Alkaline phosphatase-like"/>
    <property type="match status" value="1"/>
</dbReference>
<name>A0A1M6UKF0_SELRU</name>
<proteinExistence type="predicted"/>
<evidence type="ECO:0000259" key="1">
    <source>
        <dbReference type="Pfam" id="PF00884"/>
    </source>
</evidence>
<gene>
    <name evidence="2" type="ORF">SAMN05216582_1133</name>
</gene>
<accession>A0A1M6UKF0</accession>
<protein>
    <recommendedName>
        <fullName evidence="1">Sulfatase N-terminal domain-containing protein</fullName>
    </recommendedName>
</protein>
<dbReference type="Proteomes" id="UP000184263">
    <property type="component" value="Unassembled WGS sequence"/>
</dbReference>
<dbReference type="Pfam" id="PF00884">
    <property type="entry name" value="Sulfatase"/>
    <property type="match status" value="1"/>
</dbReference>
<dbReference type="Gene3D" id="3.40.720.10">
    <property type="entry name" value="Alkaline Phosphatase, subunit A"/>
    <property type="match status" value="1"/>
</dbReference>
<sequence>MTKLEEYYYYILNKYSFKKNLESGNINRIIRDSLEKFLVDVKKPAIYCNGAHTQKMLSDFVFELKKINIIIDNFIDGMDSGYKIINKDDIKSENIDAIVVSSYNYMEQIVNELNRDHPDIKVLNIYEKLREQGIYLHSNYYYGTHPFHNYHLLNRLQKELEISDDKDKIFFKIINKYLDIKDFKSAIKYSQEAFAFTGKLTYKYMMIDFEEIYNLELECASNISPNNVLMLCMDGLRFRDVNNDLLPKLSKHLADNWMNYSSTYSYSTSTYESLIPAYSENTDMRTKYYDKCFVDGNDCRFIQTALGQERDIFFYTDGAHYIEHNNIHYSEISRTITQKFWDFILDAQNVKNGLFYIHGLYETHFAFPNPYTKGNLIAEGTALLFDMLPVRGGKLRTDYVRQHDDALRYIDDVIAPLLKEIKCSAVFYADHGNLLMSVNSTLTDIKKEYLQCGEEWIRIPFYVKSSYHNNGSCNILHSIMSINDVIISLLENNEYKPLDKAYIKIGRSQIYNPNFQRLYKLLGEEKRLQSFEGFIFPEGYKLIVYADGHIELYDLNDNELFDNNKIKDLMMVVRREITVIEYGKLVV</sequence>
<feature type="domain" description="Sulfatase N-terminal" evidence="1">
    <location>
        <begin position="294"/>
        <end position="490"/>
    </location>
</feature>
<dbReference type="OrthoDB" id="2024217at2"/>
<dbReference type="EMBL" id="FRBC01000013">
    <property type="protein sequence ID" value="SHK69623.1"/>
    <property type="molecule type" value="Genomic_DNA"/>
</dbReference>
<organism evidence="2 3">
    <name type="scientific">Selenomonas ruminantium</name>
    <dbReference type="NCBI Taxonomy" id="971"/>
    <lineage>
        <taxon>Bacteria</taxon>
        <taxon>Bacillati</taxon>
        <taxon>Bacillota</taxon>
        <taxon>Negativicutes</taxon>
        <taxon>Selenomonadales</taxon>
        <taxon>Selenomonadaceae</taxon>
        <taxon>Selenomonas</taxon>
    </lineage>
</organism>
<evidence type="ECO:0000313" key="3">
    <source>
        <dbReference type="Proteomes" id="UP000184263"/>
    </source>
</evidence>
<evidence type="ECO:0000313" key="2">
    <source>
        <dbReference type="EMBL" id="SHK69623.1"/>
    </source>
</evidence>
<dbReference type="InterPro" id="IPR017850">
    <property type="entry name" value="Alkaline_phosphatase_core_sf"/>
</dbReference>
<dbReference type="AlphaFoldDB" id="A0A1M6UKF0"/>
<dbReference type="RefSeq" id="WP_073089753.1">
    <property type="nucleotide sequence ID" value="NZ_FRBC01000013.1"/>
</dbReference>
<reference evidence="2 3" key="1">
    <citation type="submission" date="2016-11" db="EMBL/GenBank/DDBJ databases">
        <authorList>
            <person name="Jaros S."/>
            <person name="Januszkiewicz K."/>
            <person name="Wedrychowicz H."/>
        </authorList>
    </citation>
    <scope>NUCLEOTIDE SEQUENCE [LARGE SCALE GENOMIC DNA]</scope>
    <source>
        <strain evidence="2 3">HD4</strain>
    </source>
</reference>
<dbReference type="InterPro" id="IPR000917">
    <property type="entry name" value="Sulfatase_N"/>
</dbReference>